<dbReference type="SUPFAM" id="SSF81296">
    <property type="entry name" value="E set domains"/>
    <property type="match status" value="1"/>
</dbReference>
<reference evidence="1" key="1">
    <citation type="submission" date="2020-11" db="EMBL/GenBank/DDBJ databases">
        <authorList>
            <person name="Tran Van P."/>
        </authorList>
    </citation>
    <scope>NUCLEOTIDE SEQUENCE</scope>
</reference>
<organism evidence="1">
    <name type="scientific">Cyprideis torosa</name>
    <dbReference type="NCBI Taxonomy" id="163714"/>
    <lineage>
        <taxon>Eukaryota</taxon>
        <taxon>Metazoa</taxon>
        <taxon>Ecdysozoa</taxon>
        <taxon>Arthropoda</taxon>
        <taxon>Crustacea</taxon>
        <taxon>Oligostraca</taxon>
        <taxon>Ostracoda</taxon>
        <taxon>Podocopa</taxon>
        <taxon>Podocopida</taxon>
        <taxon>Cytherocopina</taxon>
        <taxon>Cytheroidea</taxon>
        <taxon>Cytherideidae</taxon>
        <taxon>Cyprideis</taxon>
    </lineage>
</organism>
<dbReference type="InterPro" id="IPR017868">
    <property type="entry name" value="Filamin/ABP280_repeat-like"/>
</dbReference>
<proteinExistence type="predicted"/>
<sequence>MDGDVDVKVTAPDDTPLPSRLTRLRNGMVYRAEYRPVMIGLHRIEV</sequence>
<dbReference type="Gene3D" id="2.60.40.10">
    <property type="entry name" value="Immunoglobulins"/>
    <property type="match status" value="1"/>
</dbReference>
<dbReference type="EMBL" id="OB710564">
    <property type="protein sequence ID" value="CAD7238872.1"/>
    <property type="molecule type" value="Genomic_DNA"/>
</dbReference>
<evidence type="ECO:0000313" key="1">
    <source>
        <dbReference type="EMBL" id="CAD7238872.1"/>
    </source>
</evidence>
<name>A0A7R8ZY93_9CRUS</name>
<accession>A0A7R8ZY93</accession>
<protein>
    <submittedName>
        <fullName evidence="1">Uncharacterized protein</fullName>
    </submittedName>
</protein>
<gene>
    <name evidence="1" type="ORF">CTOB1V02_LOCUS16687</name>
</gene>
<dbReference type="InterPro" id="IPR014756">
    <property type="entry name" value="Ig_E-set"/>
</dbReference>
<dbReference type="InterPro" id="IPR013783">
    <property type="entry name" value="Ig-like_fold"/>
</dbReference>
<dbReference type="PROSITE" id="PS50194">
    <property type="entry name" value="FILAMIN_REPEAT"/>
    <property type="match status" value="1"/>
</dbReference>
<dbReference type="OrthoDB" id="18740at2759"/>
<dbReference type="AlphaFoldDB" id="A0A7R8ZY93"/>
<feature type="non-terminal residue" evidence="1">
    <location>
        <position position="46"/>
    </location>
</feature>